<sequence>MDLTRISPPSINVRDFTAGSHHNSTERLSYAMPAQSYSLPGPMPIPTSSINAFAPPPLPPPPRIRDLEDGYDAGWVHANSKGSAAKLAPINPSSSLIGAHRRLESVSHTDRMALDDLDGRHSGLPLSRSPEAYIRIEPPPPAEDGFRNSIPINTSPILKGEQDFSRRSVKDSWDAYDQHVLAKIGRPPSPRQSIGLGTENKGLLSTLPIPSRNYGSLPSPGGSDGSTLDVRWSIGSQSGGISPGTKGGWRDYIGCRSPSVESNAPSSAVDYDQSNYIRDMPRRRGGGATPQNEESLSLPSRSNRGSYDQGIFSDIEGDFSTDESLPPRLFHVREATPPYLDTCRSGMKRRASSPPREPISDDRHTLHVATSNGDLSQRRTSGHPFTNTLSVNSAYAASHGSVSATSSLSLRTSGSYSSAALSVGGSSVTSASVYERSPGGLSPNSDLDSFHDKFLLNPSSPGGVPSQSTMRGAPGSNTLEPPSSNVARKMSLLTSLTVPKQTGPKIGGLFICDCCPKKPKKFDSPEELRAHEMEKQYSCLFCNNRFKNKNEAERHQNSLHLRRHSWSCAALPGYQAAFHPSSSPSSQTNPGPSHDTCGYCGEEFPNFPQPDWDRRFEHLTTVHKFGECNNAKKFYRADHFRQHLKHSHAGTSGKWTNILENACMKEEAPPEPRNANSSGGPALATTPTLTSNKINEVLSGC</sequence>
<feature type="domain" description="C2H2-type" evidence="3">
    <location>
        <begin position="537"/>
        <end position="565"/>
    </location>
</feature>
<dbReference type="InterPro" id="IPR057026">
    <property type="entry name" value="Znf-C2H2_ascomycetes"/>
</dbReference>
<feature type="region of interest" description="Disordered" evidence="2">
    <location>
        <begin position="211"/>
        <end position="318"/>
    </location>
</feature>
<feature type="region of interest" description="Disordered" evidence="2">
    <location>
        <begin position="340"/>
        <end position="386"/>
    </location>
</feature>
<feature type="compositionally biased region" description="Polar residues" evidence="2">
    <location>
        <begin position="259"/>
        <end position="276"/>
    </location>
</feature>
<feature type="region of interest" description="Disordered" evidence="2">
    <location>
        <begin position="667"/>
        <end position="690"/>
    </location>
</feature>
<dbReference type="InterPro" id="IPR013087">
    <property type="entry name" value="Znf_C2H2_type"/>
</dbReference>
<dbReference type="EMBL" id="ML739085">
    <property type="protein sequence ID" value="KAE8353915.1"/>
    <property type="molecule type" value="Genomic_DNA"/>
</dbReference>
<evidence type="ECO:0000259" key="3">
    <source>
        <dbReference type="PROSITE" id="PS50157"/>
    </source>
</evidence>
<evidence type="ECO:0000313" key="5">
    <source>
        <dbReference type="Proteomes" id="UP000327118"/>
    </source>
</evidence>
<reference evidence="5" key="1">
    <citation type="submission" date="2019-04" db="EMBL/GenBank/DDBJ databases">
        <title>Friends and foes A comparative genomics studyof 23 Aspergillus species from section Flavi.</title>
        <authorList>
            <consortium name="DOE Joint Genome Institute"/>
            <person name="Kjaerbolling I."/>
            <person name="Vesth T."/>
            <person name="Frisvad J.C."/>
            <person name="Nybo J.L."/>
            <person name="Theobald S."/>
            <person name="Kildgaard S."/>
            <person name="Isbrandt T."/>
            <person name="Kuo A."/>
            <person name="Sato A."/>
            <person name="Lyhne E.K."/>
            <person name="Kogle M.E."/>
            <person name="Wiebenga A."/>
            <person name="Kun R.S."/>
            <person name="Lubbers R.J."/>
            <person name="Makela M.R."/>
            <person name="Barry K."/>
            <person name="Chovatia M."/>
            <person name="Clum A."/>
            <person name="Daum C."/>
            <person name="Haridas S."/>
            <person name="He G."/>
            <person name="LaButti K."/>
            <person name="Lipzen A."/>
            <person name="Mondo S."/>
            <person name="Riley R."/>
            <person name="Salamov A."/>
            <person name="Simmons B.A."/>
            <person name="Magnuson J.K."/>
            <person name="Henrissat B."/>
            <person name="Mortensen U.H."/>
            <person name="Larsen T.O."/>
            <person name="Devries R.P."/>
            <person name="Grigoriev I.V."/>
            <person name="Machida M."/>
            <person name="Baker S.E."/>
            <person name="Andersen M.R."/>
        </authorList>
    </citation>
    <scope>NUCLEOTIDE SEQUENCE [LARGE SCALE GENOMIC DNA]</scope>
    <source>
        <strain evidence="5">CBS 553.77</strain>
    </source>
</reference>
<protein>
    <recommendedName>
        <fullName evidence="3">C2H2-type domain-containing protein</fullName>
    </recommendedName>
</protein>
<keyword evidence="1" id="KW-0479">Metal-binding</keyword>
<dbReference type="Pfam" id="PF24537">
    <property type="entry name" value="zf-C2H2_fungi"/>
    <property type="match status" value="1"/>
</dbReference>
<keyword evidence="5" id="KW-1185">Reference proteome</keyword>
<dbReference type="AlphaFoldDB" id="A0A5N6Z8G1"/>
<evidence type="ECO:0000313" key="4">
    <source>
        <dbReference type="EMBL" id="KAE8353915.1"/>
    </source>
</evidence>
<gene>
    <name evidence="4" type="ORF">BDV28DRAFT_97974</name>
</gene>
<keyword evidence="1" id="KW-0863">Zinc-finger</keyword>
<feature type="compositionally biased region" description="Polar residues" evidence="2">
    <location>
        <begin position="674"/>
        <end position="690"/>
    </location>
</feature>
<feature type="region of interest" description="Disordered" evidence="2">
    <location>
        <begin position="430"/>
        <end position="483"/>
    </location>
</feature>
<name>A0A5N6Z8G1_9EURO</name>
<evidence type="ECO:0000256" key="2">
    <source>
        <dbReference type="SAM" id="MobiDB-lite"/>
    </source>
</evidence>
<feature type="compositionally biased region" description="Polar residues" evidence="2">
    <location>
        <begin position="368"/>
        <end position="386"/>
    </location>
</feature>
<evidence type="ECO:0000256" key="1">
    <source>
        <dbReference type="PROSITE-ProRule" id="PRU00042"/>
    </source>
</evidence>
<proteinExistence type="predicted"/>
<dbReference type="OrthoDB" id="3524154at2759"/>
<dbReference type="Gene3D" id="3.30.160.60">
    <property type="entry name" value="Classic Zinc Finger"/>
    <property type="match status" value="1"/>
</dbReference>
<feature type="compositionally biased region" description="Gly residues" evidence="2">
    <location>
        <begin position="237"/>
        <end position="247"/>
    </location>
</feature>
<keyword evidence="1" id="KW-0862">Zinc</keyword>
<feature type="compositionally biased region" description="Low complexity" evidence="2">
    <location>
        <begin position="215"/>
        <end position="236"/>
    </location>
</feature>
<feature type="region of interest" description="Disordered" evidence="2">
    <location>
        <begin position="1"/>
        <end position="20"/>
    </location>
</feature>
<accession>A0A5N6Z8G1</accession>
<organism evidence="4 5">
    <name type="scientific">Aspergillus coremiiformis</name>
    <dbReference type="NCBI Taxonomy" id="138285"/>
    <lineage>
        <taxon>Eukaryota</taxon>
        <taxon>Fungi</taxon>
        <taxon>Dikarya</taxon>
        <taxon>Ascomycota</taxon>
        <taxon>Pezizomycotina</taxon>
        <taxon>Eurotiomycetes</taxon>
        <taxon>Eurotiomycetidae</taxon>
        <taxon>Eurotiales</taxon>
        <taxon>Aspergillaceae</taxon>
        <taxon>Aspergillus</taxon>
        <taxon>Aspergillus subgen. Circumdati</taxon>
    </lineage>
</organism>
<dbReference type="GO" id="GO:0008270">
    <property type="term" value="F:zinc ion binding"/>
    <property type="evidence" value="ECO:0007669"/>
    <property type="project" value="UniProtKB-KW"/>
</dbReference>
<dbReference type="PROSITE" id="PS00028">
    <property type="entry name" value="ZINC_FINGER_C2H2_1"/>
    <property type="match status" value="1"/>
</dbReference>
<feature type="compositionally biased region" description="Polar residues" evidence="2">
    <location>
        <begin position="289"/>
        <end position="306"/>
    </location>
</feature>
<feature type="compositionally biased region" description="Polar residues" evidence="2">
    <location>
        <begin position="457"/>
        <end position="483"/>
    </location>
</feature>
<dbReference type="Proteomes" id="UP000327118">
    <property type="component" value="Unassembled WGS sequence"/>
</dbReference>
<dbReference type="PROSITE" id="PS50157">
    <property type="entry name" value="ZINC_FINGER_C2H2_2"/>
    <property type="match status" value="1"/>
</dbReference>